<evidence type="ECO:0000256" key="9">
    <source>
        <dbReference type="ARBA" id="ARBA00023077"/>
    </source>
</evidence>
<evidence type="ECO:0000256" key="13">
    <source>
        <dbReference type="RuleBase" id="RU003357"/>
    </source>
</evidence>
<keyword evidence="8" id="KW-0406">Ion transport</keyword>
<keyword evidence="3 12" id="KW-1134">Transmembrane beta strand</keyword>
<keyword evidence="6 14" id="KW-0732">Signal</keyword>
<dbReference type="Gene3D" id="2.170.130.10">
    <property type="entry name" value="TonB-dependent receptor, plug domain"/>
    <property type="match status" value="1"/>
</dbReference>
<dbReference type="InterPro" id="IPR000531">
    <property type="entry name" value="Beta-barrel_TonB"/>
</dbReference>
<dbReference type="STRING" id="1048983.EL17_19700"/>
<dbReference type="InterPro" id="IPR036942">
    <property type="entry name" value="Beta-barrel_TonB_sf"/>
</dbReference>
<sequence>MKIRFTALTIIMEMFLWSAFAQTGSISGIVTTTDGSSVAYANIGIKGSNTGTVTDDKGAFIIFNLSPGTYILFASKIGSVRQEKVVNLAAGENLQINFTLSESTGELDEFTVSDNKINQFYRDSVFIVSKLPLRDLENPQIYNAVPKAVLRDQVATSLSEGLRNATGITRLWESTGRGGDGAEFYSMRGFSVQPSMVNGMPSVNNGGLDPSNIEQIDVIKGPSGTLFGSPMISYGGLINITTKRPFETLGGEIGFINGSNGLNRVTADVNVPVSDNTFARVNTSYHTENSFQDAGYRRSLFFAPSFIHKASDRLTFIVNTEFLSRESANAPMVFLNRNVPLSFDDIAVFKSNYRNAFTSNELSIRNPTFGMQAQALYKISTSWTSQTVLSRSNAKSNGYYHYLWDSGDGDTFGRFISKRNGETNTTDIQQNFIGDFKIGTLRNRMLIGVDYFKSDILNSSTGWVGNGVVSMATGEDTGLLTQAGVNNLLIDSFEGNSNAASEILSAYASDVINFTPYLSAMASVRVDRFKGRTAYGSAEDTFTQTSVSPKFGLVYQPIRDKVSMFANYMNGFSNVEPTEVTDLDGSNARIKIFEPEYANQYEFGIKTNLYQNRISATASYYNILVTNRVMADPENINNMIQGAEVLSRGVEISLIANPIDGLNIIAGFSNNESEVVKDNAESGYLGLRPEEAGPERLINFWGSYTIQTGRLKGLGFGLGGNSASEHKTLHRSNIGSFVLPAYQVFNGTISYKGNQYLIILRGNNLTNQMYFTGWSSINPQNLRNVALSLNYQF</sequence>
<dbReference type="Pfam" id="PF13715">
    <property type="entry name" value="CarbopepD_reg_2"/>
    <property type="match status" value="1"/>
</dbReference>
<comment type="caution">
    <text evidence="17">The sequence shown here is derived from an EMBL/GenBank/DDBJ whole genome shotgun (WGS) entry which is preliminary data.</text>
</comment>
<evidence type="ECO:0000256" key="3">
    <source>
        <dbReference type="ARBA" id="ARBA00022452"/>
    </source>
</evidence>
<dbReference type="GO" id="GO:0015344">
    <property type="term" value="F:siderophore uptake transmembrane transporter activity"/>
    <property type="evidence" value="ECO:0007669"/>
    <property type="project" value="TreeGrafter"/>
</dbReference>
<evidence type="ECO:0000256" key="1">
    <source>
        <dbReference type="ARBA" id="ARBA00004571"/>
    </source>
</evidence>
<evidence type="ECO:0000259" key="15">
    <source>
        <dbReference type="Pfam" id="PF00593"/>
    </source>
</evidence>
<dbReference type="eggNOG" id="COG4773">
    <property type="taxonomic scope" value="Bacteria"/>
</dbReference>
<comment type="similarity">
    <text evidence="12 13">Belongs to the TonB-dependent receptor family.</text>
</comment>
<dbReference type="InterPro" id="IPR039426">
    <property type="entry name" value="TonB-dep_rcpt-like"/>
</dbReference>
<keyword evidence="17" id="KW-0675">Receptor</keyword>
<dbReference type="PANTHER" id="PTHR32552:SF68">
    <property type="entry name" value="FERRICHROME OUTER MEMBRANE TRANSPORTER_PHAGE RECEPTOR"/>
    <property type="match status" value="1"/>
</dbReference>
<keyword evidence="2 12" id="KW-0813">Transport</keyword>
<evidence type="ECO:0000256" key="12">
    <source>
        <dbReference type="PROSITE-ProRule" id="PRU01360"/>
    </source>
</evidence>
<dbReference type="Pfam" id="PF00593">
    <property type="entry name" value="TonB_dep_Rec_b-barrel"/>
    <property type="match status" value="1"/>
</dbReference>
<dbReference type="AlphaFoldDB" id="A0A074LEE7"/>
<dbReference type="GO" id="GO:0009279">
    <property type="term" value="C:cell outer membrane"/>
    <property type="evidence" value="ECO:0007669"/>
    <property type="project" value="UniProtKB-SubCell"/>
</dbReference>
<feature type="signal peptide" evidence="14">
    <location>
        <begin position="1"/>
        <end position="21"/>
    </location>
</feature>
<proteinExistence type="inferred from homology"/>
<dbReference type="SUPFAM" id="SSF49452">
    <property type="entry name" value="Starch-binding domain-like"/>
    <property type="match status" value="1"/>
</dbReference>
<feature type="domain" description="TonB-dependent receptor plug" evidence="16">
    <location>
        <begin position="137"/>
        <end position="229"/>
    </location>
</feature>
<name>A0A074LEE7_9BACT</name>
<keyword evidence="4" id="KW-0410">Iron transport</keyword>
<evidence type="ECO:0000256" key="10">
    <source>
        <dbReference type="ARBA" id="ARBA00023136"/>
    </source>
</evidence>
<evidence type="ECO:0000313" key="18">
    <source>
        <dbReference type="Proteomes" id="UP000027821"/>
    </source>
</evidence>
<comment type="subcellular location">
    <subcellularLocation>
        <location evidence="1 12">Cell outer membrane</location>
        <topology evidence="1 12">Multi-pass membrane protein</topology>
    </subcellularLocation>
</comment>
<accession>A0A074LEE7</accession>
<keyword evidence="11 12" id="KW-0998">Cell outer membrane</keyword>
<reference evidence="17 18" key="1">
    <citation type="submission" date="2014-04" db="EMBL/GenBank/DDBJ databases">
        <title>Characterization and application of a salt tolerant electro-active bacterium.</title>
        <authorList>
            <person name="Yang L."/>
            <person name="Wei S."/>
            <person name="Tay Q.X.M."/>
        </authorList>
    </citation>
    <scope>NUCLEOTIDE SEQUENCE [LARGE SCALE GENOMIC DNA]</scope>
    <source>
        <strain evidence="17 18">LY1</strain>
    </source>
</reference>
<dbReference type="EMBL" id="JMIH01000028">
    <property type="protein sequence ID" value="KEO72137.1"/>
    <property type="molecule type" value="Genomic_DNA"/>
</dbReference>
<evidence type="ECO:0000256" key="5">
    <source>
        <dbReference type="ARBA" id="ARBA00022692"/>
    </source>
</evidence>
<dbReference type="Proteomes" id="UP000027821">
    <property type="component" value="Unassembled WGS sequence"/>
</dbReference>
<dbReference type="InterPro" id="IPR013784">
    <property type="entry name" value="Carb-bd-like_fold"/>
</dbReference>
<evidence type="ECO:0000256" key="14">
    <source>
        <dbReference type="SAM" id="SignalP"/>
    </source>
</evidence>
<dbReference type="SUPFAM" id="SSF56935">
    <property type="entry name" value="Porins"/>
    <property type="match status" value="1"/>
</dbReference>
<protein>
    <submittedName>
        <fullName evidence="17">Ferrichrome-iron receptor</fullName>
    </submittedName>
</protein>
<dbReference type="RefSeq" id="WP_164675183.1">
    <property type="nucleotide sequence ID" value="NZ_JMIH01000028.1"/>
</dbReference>
<dbReference type="PANTHER" id="PTHR32552">
    <property type="entry name" value="FERRICHROME IRON RECEPTOR-RELATED"/>
    <property type="match status" value="1"/>
</dbReference>
<dbReference type="PROSITE" id="PS52016">
    <property type="entry name" value="TONB_DEPENDENT_REC_3"/>
    <property type="match status" value="1"/>
</dbReference>
<organism evidence="17 18">
    <name type="scientific">Anditalea andensis</name>
    <dbReference type="NCBI Taxonomy" id="1048983"/>
    <lineage>
        <taxon>Bacteria</taxon>
        <taxon>Pseudomonadati</taxon>
        <taxon>Bacteroidota</taxon>
        <taxon>Cytophagia</taxon>
        <taxon>Cytophagales</taxon>
        <taxon>Cytophagaceae</taxon>
        <taxon>Anditalea</taxon>
    </lineage>
</organism>
<keyword evidence="18" id="KW-1185">Reference proteome</keyword>
<dbReference type="InterPro" id="IPR012910">
    <property type="entry name" value="Plug_dom"/>
</dbReference>
<evidence type="ECO:0000256" key="2">
    <source>
        <dbReference type="ARBA" id="ARBA00022448"/>
    </source>
</evidence>
<evidence type="ECO:0000256" key="7">
    <source>
        <dbReference type="ARBA" id="ARBA00023004"/>
    </source>
</evidence>
<evidence type="ECO:0000256" key="8">
    <source>
        <dbReference type="ARBA" id="ARBA00023065"/>
    </source>
</evidence>
<keyword evidence="5 12" id="KW-0812">Transmembrane</keyword>
<feature type="chain" id="PRO_5001697642" evidence="14">
    <location>
        <begin position="22"/>
        <end position="793"/>
    </location>
</feature>
<dbReference type="Gene3D" id="2.60.40.1120">
    <property type="entry name" value="Carboxypeptidase-like, regulatory domain"/>
    <property type="match status" value="1"/>
</dbReference>
<keyword evidence="9 13" id="KW-0798">TonB box</keyword>
<feature type="domain" description="TonB-dependent receptor-like beta-barrel" evidence="15">
    <location>
        <begin position="354"/>
        <end position="765"/>
    </location>
</feature>
<keyword evidence="10 12" id="KW-0472">Membrane</keyword>
<dbReference type="Gene3D" id="2.40.170.20">
    <property type="entry name" value="TonB-dependent receptor, beta-barrel domain"/>
    <property type="match status" value="1"/>
</dbReference>
<evidence type="ECO:0000256" key="6">
    <source>
        <dbReference type="ARBA" id="ARBA00022729"/>
    </source>
</evidence>
<dbReference type="Pfam" id="PF07715">
    <property type="entry name" value="Plug"/>
    <property type="match status" value="1"/>
</dbReference>
<keyword evidence="7" id="KW-0408">Iron</keyword>
<evidence type="ECO:0000256" key="4">
    <source>
        <dbReference type="ARBA" id="ARBA00022496"/>
    </source>
</evidence>
<evidence type="ECO:0000256" key="11">
    <source>
        <dbReference type="ARBA" id="ARBA00023237"/>
    </source>
</evidence>
<gene>
    <name evidence="17" type="ORF">EL17_19700</name>
</gene>
<dbReference type="GO" id="GO:0030246">
    <property type="term" value="F:carbohydrate binding"/>
    <property type="evidence" value="ECO:0007669"/>
    <property type="project" value="InterPro"/>
</dbReference>
<evidence type="ECO:0000259" key="16">
    <source>
        <dbReference type="Pfam" id="PF07715"/>
    </source>
</evidence>
<evidence type="ECO:0000313" key="17">
    <source>
        <dbReference type="EMBL" id="KEO72137.1"/>
    </source>
</evidence>
<dbReference type="InterPro" id="IPR037066">
    <property type="entry name" value="Plug_dom_sf"/>
</dbReference>